<dbReference type="AlphaFoldDB" id="A0A9X1ZDI2"/>
<name>A0A9X1ZDI2_9GAMM</name>
<comment type="caution">
    <text evidence="2">The sequence shown here is derived from an EMBL/GenBank/DDBJ whole genome shotgun (WGS) entry which is preliminary data.</text>
</comment>
<organism evidence="2 3">
    <name type="scientific">Shewanella pneumatophori</name>
    <dbReference type="NCBI Taxonomy" id="314092"/>
    <lineage>
        <taxon>Bacteria</taxon>
        <taxon>Pseudomonadati</taxon>
        <taxon>Pseudomonadota</taxon>
        <taxon>Gammaproteobacteria</taxon>
        <taxon>Alteromonadales</taxon>
        <taxon>Shewanellaceae</taxon>
        <taxon>Shewanella</taxon>
    </lineage>
</organism>
<sequence>MKYLGVLILLTASFNSWADQTKDIAVCASEKSDAMRLVCFDSLATKLGVNKVKSKALPSKSKWNVREDRSPIDDSVNITMSLSSNDKVRSGYKNVQPRLYVRCSENKTNVFITWNLYLGLDKTQMLTRFDKQKATTSTWSLSTDNKAVFVRGGDIDFAKKLIQHNKLLTQITPYNESPVMATFDLSGLGEDIKPLRKACGW</sequence>
<dbReference type="InterPro" id="IPR017738">
    <property type="entry name" value="T6SS-assoc_VCA0118"/>
</dbReference>
<evidence type="ECO:0000313" key="2">
    <source>
        <dbReference type="EMBL" id="MCL1140264.1"/>
    </source>
</evidence>
<dbReference type="RefSeq" id="WP_248951300.1">
    <property type="nucleotide sequence ID" value="NZ_JAKILB010000013.1"/>
</dbReference>
<proteinExistence type="predicted"/>
<evidence type="ECO:0000256" key="1">
    <source>
        <dbReference type="SAM" id="SignalP"/>
    </source>
</evidence>
<protein>
    <submittedName>
        <fullName evidence="2">Type VI secretion protein</fullName>
    </submittedName>
</protein>
<gene>
    <name evidence="2" type="ORF">L2740_17145</name>
</gene>
<feature type="signal peptide" evidence="1">
    <location>
        <begin position="1"/>
        <end position="18"/>
    </location>
</feature>
<feature type="chain" id="PRO_5040882005" evidence="1">
    <location>
        <begin position="19"/>
        <end position="201"/>
    </location>
</feature>
<keyword evidence="1" id="KW-0732">Signal</keyword>
<dbReference type="Pfam" id="PF11319">
    <property type="entry name" value="VasI"/>
    <property type="match status" value="1"/>
</dbReference>
<reference evidence="2" key="1">
    <citation type="submission" date="2022-01" db="EMBL/GenBank/DDBJ databases">
        <title>Whole genome-based taxonomy of the Shewanellaceae.</title>
        <authorList>
            <person name="Martin-Rodriguez A.J."/>
        </authorList>
    </citation>
    <scope>NUCLEOTIDE SEQUENCE</scope>
    <source>
        <strain evidence="2">KCTC 23973</strain>
    </source>
</reference>
<keyword evidence="3" id="KW-1185">Reference proteome</keyword>
<dbReference type="Proteomes" id="UP001139293">
    <property type="component" value="Unassembled WGS sequence"/>
</dbReference>
<accession>A0A9X1ZDI2</accession>
<evidence type="ECO:0000313" key="3">
    <source>
        <dbReference type="Proteomes" id="UP001139293"/>
    </source>
</evidence>
<dbReference type="EMBL" id="JAKILB010000013">
    <property type="protein sequence ID" value="MCL1140264.1"/>
    <property type="molecule type" value="Genomic_DNA"/>
</dbReference>